<dbReference type="GeneID" id="119737121"/>
<organism evidence="3 4">
    <name type="scientific">Patiria miniata</name>
    <name type="common">Bat star</name>
    <name type="synonym">Asterina miniata</name>
    <dbReference type="NCBI Taxonomy" id="46514"/>
    <lineage>
        <taxon>Eukaryota</taxon>
        <taxon>Metazoa</taxon>
        <taxon>Echinodermata</taxon>
        <taxon>Eleutherozoa</taxon>
        <taxon>Asterozoa</taxon>
        <taxon>Asteroidea</taxon>
        <taxon>Valvatacea</taxon>
        <taxon>Valvatida</taxon>
        <taxon>Asterinidae</taxon>
        <taxon>Patiria</taxon>
    </lineage>
</organism>
<dbReference type="RefSeq" id="XP_038067151.1">
    <property type="nucleotide sequence ID" value="XM_038211223.1"/>
</dbReference>
<feature type="domain" description="G-patch" evidence="2">
    <location>
        <begin position="270"/>
        <end position="316"/>
    </location>
</feature>
<feature type="compositionally biased region" description="Polar residues" evidence="1">
    <location>
        <begin position="71"/>
        <end position="83"/>
    </location>
</feature>
<accession>A0A914AUG0</accession>
<proteinExistence type="predicted"/>
<name>A0A914AUG0_PATMI</name>
<dbReference type="InterPro" id="IPR039146">
    <property type="entry name" value="GPANK1"/>
</dbReference>
<dbReference type="InterPro" id="IPR036770">
    <property type="entry name" value="Ankyrin_rpt-contain_sf"/>
</dbReference>
<evidence type="ECO:0000259" key="2">
    <source>
        <dbReference type="PROSITE" id="PS50174"/>
    </source>
</evidence>
<feature type="region of interest" description="Disordered" evidence="1">
    <location>
        <begin position="71"/>
        <end position="115"/>
    </location>
</feature>
<dbReference type="PANTHER" id="PTHR20923">
    <property type="entry name" value="BAT4 PROTEIN-RELATED"/>
    <property type="match status" value="1"/>
</dbReference>
<dbReference type="EnsemblMetazoa" id="XM_038211220.1">
    <property type="protein sequence ID" value="XP_038067148.1"/>
    <property type="gene ID" value="LOC119737121"/>
</dbReference>
<dbReference type="Pfam" id="PF12796">
    <property type="entry name" value="Ank_2"/>
    <property type="match status" value="1"/>
</dbReference>
<dbReference type="RefSeq" id="XP_038067150.1">
    <property type="nucleotide sequence ID" value="XM_038211222.1"/>
</dbReference>
<dbReference type="EnsemblMetazoa" id="XM_038211221.1">
    <property type="protein sequence ID" value="XP_038067149.1"/>
    <property type="gene ID" value="LOC119737121"/>
</dbReference>
<reference evidence="3" key="1">
    <citation type="submission" date="2022-11" db="UniProtKB">
        <authorList>
            <consortium name="EnsemblMetazoa"/>
        </authorList>
    </citation>
    <scope>IDENTIFICATION</scope>
</reference>
<dbReference type="RefSeq" id="XP_038067149.1">
    <property type="nucleotide sequence ID" value="XM_038211221.1"/>
</dbReference>
<dbReference type="PROSITE" id="PS50174">
    <property type="entry name" value="G_PATCH"/>
    <property type="match status" value="1"/>
</dbReference>
<evidence type="ECO:0000313" key="3">
    <source>
        <dbReference type="EnsemblMetazoa" id="XP_038067149.1"/>
    </source>
</evidence>
<dbReference type="Pfam" id="PF01585">
    <property type="entry name" value="G-patch"/>
    <property type="match status" value="1"/>
</dbReference>
<keyword evidence="4" id="KW-1185">Reference proteome</keyword>
<dbReference type="OrthoDB" id="4735278at2759"/>
<dbReference type="SMART" id="SM00248">
    <property type="entry name" value="ANK"/>
    <property type="match status" value="2"/>
</dbReference>
<dbReference type="Proteomes" id="UP000887568">
    <property type="component" value="Unplaced"/>
</dbReference>
<dbReference type="EnsemblMetazoa" id="XM_038211223.1">
    <property type="protein sequence ID" value="XP_038067151.1"/>
    <property type="gene ID" value="LOC119737121"/>
</dbReference>
<evidence type="ECO:0000256" key="1">
    <source>
        <dbReference type="SAM" id="MobiDB-lite"/>
    </source>
</evidence>
<dbReference type="RefSeq" id="XP_038067148.1">
    <property type="nucleotide sequence ID" value="XM_038211220.1"/>
</dbReference>
<dbReference type="InterPro" id="IPR002110">
    <property type="entry name" value="Ankyrin_rpt"/>
</dbReference>
<feature type="region of interest" description="Disordered" evidence="1">
    <location>
        <begin position="332"/>
        <end position="378"/>
    </location>
</feature>
<sequence>MDSSTPSMTVNHQRLRLPFQGIRFLKSTLKDGRSFEEQSPQEFAGEGSTVVAGREARDFYESVISMKCSADTSCPSSSGQSNSEKSDLQSFRERRKTSASKSSRPAGSHRQSERVHMRNVNNFLRYAQEGDVKGLSSLLEEGLVGMDVVDGFNWTALMCASYNGHSDAVQFLLRKWASWERHRDKSGRTALDLAKMAGHVDIVRMLQGHHLTPEHQQEERASRKKQEKSFWCEVCKVEFRESSRREHRSCTVHLFNCQHKPPSTLYYIPESNVGFQMMMQDGWDKEQGLGPDGAGLKFPVKTVLKRDRKGLGAADKKDEAAKARITHFKPYDVKAVKRPAQPKEKKMRTTTLDKKARQKLKKNERNWERDFRQSFNML</sequence>
<dbReference type="GO" id="GO:0003676">
    <property type="term" value="F:nucleic acid binding"/>
    <property type="evidence" value="ECO:0007669"/>
    <property type="project" value="InterPro"/>
</dbReference>
<dbReference type="InterPro" id="IPR000467">
    <property type="entry name" value="G_patch_dom"/>
</dbReference>
<protein>
    <recommendedName>
        <fullName evidence="2">G-patch domain-containing protein</fullName>
    </recommendedName>
</protein>
<evidence type="ECO:0000313" key="4">
    <source>
        <dbReference type="Proteomes" id="UP000887568"/>
    </source>
</evidence>
<dbReference type="OMA" id="QGWDQEH"/>
<dbReference type="SUPFAM" id="SSF48403">
    <property type="entry name" value="Ankyrin repeat"/>
    <property type="match status" value="1"/>
</dbReference>
<dbReference type="Gene3D" id="1.25.40.20">
    <property type="entry name" value="Ankyrin repeat-containing domain"/>
    <property type="match status" value="1"/>
</dbReference>
<feature type="compositionally biased region" description="Basic and acidic residues" evidence="1">
    <location>
        <begin position="351"/>
        <end position="372"/>
    </location>
</feature>
<dbReference type="PANTHER" id="PTHR20923:SF1">
    <property type="entry name" value="G PATCH DOMAIN AND ANKYRIN REPEAT-CONTAINING PROTEIN 1"/>
    <property type="match status" value="1"/>
</dbReference>
<dbReference type="EnsemblMetazoa" id="XM_038211222.1">
    <property type="protein sequence ID" value="XP_038067150.1"/>
    <property type="gene ID" value="LOC119737121"/>
</dbReference>
<dbReference type="AlphaFoldDB" id="A0A914AUG0"/>
<dbReference type="SMART" id="SM00443">
    <property type="entry name" value="G_patch"/>
    <property type="match status" value="1"/>
</dbReference>